<name>A0ABQ2VZL8_9ACTN</name>
<evidence type="ECO:0000313" key="3">
    <source>
        <dbReference type="Proteomes" id="UP000660675"/>
    </source>
</evidence>
<accession>A0ABQ2VZL8</accession>
<reference evidence="3" key="1">
    <citation type="journal article" date="2019" name="Int. J. Syst. Evol. Microbiol.">
        <title>The Global Catalogue of Microorganisms (GCM) 10K type strain sequencing project: providing services to taxonomists for standard genome sequencing and annotation.</title>
        <authorList>
            <consortium name="The Broad Institute Genomics Platform"/>
            <consortium name="The Broad Institute Genome Sequencing Center for Infectious Disease"/>
            <person name="Wu L."/>
            <person name="Ma J."/>
        </authorList>
    </citation>
    <scope>NUCLEOTIDE SEQUENCE [LARGE SCALE GENOMIC DNA]</scope>
    <source>
        <strain evidence="3">JCM 4376</strain>
    </source>
</reference>
<evidence type="ECO:0000313" key="2">
    <source>
        <dbReference type="EMBL" id="GGV86762.1"/>
    </source>
</evidence>
<comment type="caution">
    <text evidence="2">The sequence shown here is derived from an EMBL/GenBank/DDBJ whole genome shotgun (WGS) entry which is preliminary data.</text>
</comment>
<protein>
    <submittedName>
        <fullName evidence="2">Uncharacterized protein</fullName>
    </submittedName>
</protein>
<dbReference type="EMBL" id="BMTF01000010">
    <property type="protein sequence ID" value="GGV86762.1"/>
    <property type="molecule type" value="Genomic_DNA"/>
</dbReference>
<keyword evidence="3" id="KW-1185">Reference proteome</keyword>
<gene>
    <name evidence="2" type="ORF">GCM10015535_35520</name>
</gene>
<organism evidence="2 3">
    <name type="scientific">Streptomyces gelaticus</name>
    <dbReference type="NCBI Taxonomy" id="285446"/>
    <lineage>
        <taxon>Bacteria</taxon>
        <taxon>Bacillati</taxon>
        <taxon>Actinomycetota</taxon>
        <taxon>Actinomycetes</taxon>
        <taxon>Kitasatosporales</taxon>
        <taxon>Streptomycetaceae</taxon>
        <taxon>Streptomyces</taxon>
    </lineage>
</organism>
<sequence length="56" mass="5963">MVAMTSPLRAYRPPGRSRSCPTARPETVGGQEVPDDGPHAPFKAGAGRSSLNEWDP</sequence>
<evidence type="ECO:0000256" key="1">
    <source>
        <dbReference type="SAM" id="MobiDB-lite"/>
    </source>
</evidence>
<feature type="region of interest" description="Disordered" evidence="1">
    <location>
        <begin position="1"/>
        <end position="56"/>
    </location>
</feature>
<proteinExistence type="predicted"/>
<dbReference type="Proteomes" id="UP000660675">
    <property type="component" value="Unassembled WGS sequence"/>
</dbReference>